<evidence type="ECO:0000256" key="1">
    <source>
        <dbReference type="ARBA" id="ARBA00005006"/>
    </source>
</evidence>
<comment type="pathway">
    <text evidence="1 10">Sulfur metabolism; glutathione biosynthesis; glutathione from L-cysteine and L-glutamate: step 1/2.</text>
</comment>
<evidence type="ECO:0000313" key="11">
    <source>
        <dbReference type="EMBL" id="OAO16122.1"/>
    </source>
</evidence>
<evidence type="ECO:0000256" key="3">
    <source>
        <dbReference type="ARBA" id="ARBA00012220"/>
    </source>
</evidence>
<evidence type="ECO:0000256" key="10">
    <source>
        <dbReference type="RuleBase" id="RU367135"/>
    </source>
</evidence>
<dbReference type="Proteomes" id="UP000078348">
    <property type="component" value="Unassembled WGS sequence"/>
</dbReference>
<dbReference type="Gene3D" id="1.10.8.960">
    <property type="match status" value="1"/>
</dbReference>
<gene>
    <name evidence="11" type="ORF">AV274_2148</name>
</gene>
<keyword evidence="12" id="KW-1185">Reference proteome</keyword>
<comment type="similarity">
    <text evidence="2 10">Belongs to the glutamate--cysteine ligase type 3 family.</text>
</comment>
<dbReference type="GO" id="GO:0005524">
    <property type="term" value="F:ATP binding"/>
    <property type="evidence" value="ECO:0007669"/>
    <property type="project" value="UniProtKB-UniRule"/>
</dbReference>
<dbReference type="EMBL" id="LXWW01000097">
    <property type="protein sequence ID" value="OAO16122.1"/>
    <property type="molecule type" value="Genomic_DNA"/>
</dbReference>
<accession>A0A196SIW7</accession>
<evidence type="ECO:0000256" key="5">
    <source>
        <dbReference type="ARBA" id="ARBA00022684"/>
    </source>
</evidence>
<keyword evidence="5 10" id="KW-0317">Glutathione biosynthesis</keyword>
<evidence type="ECO:0000313" key="12">
    <source>
        <dbReference type="Proteomes" id="UP000078348"/>
    </source>
</evidence>
<dbReference type="PANTHER" id="PTHR11164">
    <property type="entry name" value="GLUTAMATE CYSTEINE LIGASE"/>
    <property type="match status" value="1"/>
</dbReference>
<dbReference type="PANTHER" id="PTHR11164:SF0">
    <property type="entry name" value="GLUTAMATE--CYSTEINE LIGASE CATALYTIC SUBUNIT"/>
    <property type="match status" value="1"/>
</dbReference>
<keyword evidence="6 10" id="KW-0547">Nucleotide-binding</keyword>
<evidence type="ECO:0000256" key="6">
    <source>
        <dbReference type="ARBA" id="ARBA00022741"/>
    </source>
</evidence>
<dbReference type="AlphaFoldDB" id="A0A196SIW7"/>
<evidence type="ECO:0000256" key="7">
    <source>
        <dbReference type="ARBA" id="ARBA00022840"/>
    </source>
</evidence>
<comment type="catalytic activity">
    <reaction evidence="10">
        <text>L-cysteine + L-glutamate + ATP = gamma-L-glutamyl-L-cysteine + ADP + phosphate + H(+)</text>
        <dbReference type="Rhea" id="RHEA:13285"/>
        <dbReference type="ChEBI" id="CHEBI:15378"/>
        <dbReference type="ChEBI" id="CHEBI:29985"/>
        <dbReference type="ChEBI" id="CHEBI:30616"/>
        <dbReference type="ChEBI" id="CHEBI:35235"/>
        <dbReference type="ChEBI" id="CHEBI:43474"/>
        <dbReference type="ChEBI" id="CHEBI:58173"/>
        <dbReference type="ChEBI" id="CHEBI:456216"/>
        <dbReference type="EC" id="6.3.2.2"/>
    </reaction>
</comment>
<dbReference type="Pfam" id="PF03074">
    <property type="entry name" value="GCS"/>
    <property type="match status" value="1"/>
</dbReference>
<protein>
    <recommendedName>
        <fullName evidence="3 10">Glutamate--cysteine ligase</fullName>
        <ecNumber evidence="3 10">6.3.2.2</ecNumber>
    </recommendedName>
    <alternativeName>
        <fullName evidence="9 10">Gamma-ECS</fullName>
    </alternativeName>
    <alternativeName>
        <fullName evidence="8 10">Gamma-glutamylcysteine synthetase</fullName>
    </alternativeName>
</protein>
<dbReference type="InterPro" id="IPR014746">
    <property type="entry name" value="Gln_synth/guanido_kin_cat_dom"/>
</dbReference>
<name>A0A196SIW7_BLAHN</name>
<dbReference type="UniPathway" id="UPA00142">
    <property type="reaction ID" value="UER00209"/>
</dbReference>
<dbReference type="GO" id="GO:0004357">
    <property type="term" value="F:glutamate-cysteine ligase activity"/>
    <property type="evidence" value="ECO:0007669"/>
    <property type="project" value="UniProtKB-UniRule"/>
</dbReference>
<sequence>MGLLKNASVQDWDNAAEARAYIHKHGVLQFINVYKKYMNRCCDELRWGDEIECNIIVFDHENKRVRISQRAPFIIDKFGEDALKKRFGFCLLFTESVNFEVKPEYGSYMLELTPTHPYNQYACSLNGIESNMKNRRLAVSKFLKENEHLLVIPHFPLLGCGDFAATMGPLHGPDADSDYLPDTVISPHPRFAALTRNIRKRRGEKVSIDVPTFMDAHTTLPPTIHMDAMGFGMGSCCLQVTFQAESLTESRVLYDQLAVIAPLVMALTAYSPIYRGTLSDIDTRWTVISQSVDDRTRAEREGPRRIAKSRYDSVDLFINPDPRYDEFNDLDVQYDAESYAVLRANGIDAMLSKHIAHLFIRDALVTYDDYASKDDTQSSEHFENIQSSNWQSVRWKPPTFGGPVEAWRVELRTMEVMLTEFENAAFTVFAGLLSRAILFFNLELYIPMSKVDENMKRAERNDALRTQKFWFTNCGVPQTDRATVFRCSCCGCPTPYGEYSILEILDGNDHFPGFIPLIQAYLEMINCSPCTLRTVNRYLAFIHKRAAGEVLTGAQWMRQFVRNHPAYKHDSVVSEEIAYDLCQRLVKISTGEVKEPSLLGDVEIDNVEEDDLTPCCDRTVLIGKVFKTPEKRFSFFDLVREAVDYHHIV</sequence>
<dbReference type="InterPro" id="IPR004308">
    <property type="entry name" value="GCS"/>
</dbReference>
<dbReference type="SUPFAM" id="SSF55931">
    <property type="entry name" value="Glutamine synthetase/guanido kinase"/>
    <property type="match status" value="1"/>
</dbReference>
<dbReference type="EC" id="6.3.2.2" evidence="3 10"/>
<proteinExistence type="inferred from homology"/>
<keyword evidence="4 10" id="KW-0436">Ligase</keyword>
<dbReference type="Gene3D" id="3.30.590.50">
    <property type="match status" value="2"/>
</dbReference>
<dbReference type="GO" id="GO:0006750">
    <property type="term" value="P:glutathione biosynthetic process"/>
    <property type="evidence" value="ECO:0007669"/>
    <property type="project" value="UniProtKB-UniRule"/>
</dbReference>
<evidence type="ECO:0000256" key="2">
    <source>
        <dbReference type="ARBA" id="ARBA00008100"/>
    </source>
</evidence>
<dbReference type="OrthoDB" id="7939818at2759"/>
<evidence type="ECO:0000256" key="8">
    <source>
        <dbReference type="ARBA" id="ARBA00030585"/>
    </source>
</evidence>
<evidence type="ECO:0000256" key="4">
    <source>
        <dbReference type="ARBA" id="ARBA00022598"/>
    </source>
</evidence>
<reference evidence="11" key="1">
    <citation type="submission" date="2016-05" db="EMBL/GenBank/DDBJ databases">
        <title>Nuclear genome of Blastocystis sp. subtype 1 NandII.</title>
        <authorList>
            <person name="Gentekaki E."/>
            <person name="Curtis B."/>
            <person name="Stairs C."/>
            <person name="Eme L."/>
            <person name="Herman E."/>
            <person name="Klimes V."/>
            <person name="Arias M.C."/>
            <person name="Elias M."/>
            <person name="Hilliou F."/>
            <person name="Klute M."/>
            <person name="Malik S.-B."/>
            <person name="Pightling A."/>
            <person name="Rachubinski R."/>
            <person name="Salas D."/>
            <person name="Schlacht A."/>
            <person name="Suga H."/>
            <person name="Archibald J."/>
            <person name="Ball S.G."/>
            <person name="Clark G."/>
            <person name="Dacks J."/>
            <person name="Van Der Giezen M."/>
            <person name="Tsaousis A."/>
            <person name="Roger A."/>
        </authorList>
    </citation>
    <scope>NUCLEOTIDE SEQUENCE [LARGE SCALE GENOMIC DNA]</scope>
    <source>
        <strain evidence="11">NandII</strain>
    </source>
</reference>
<dbReference type="STRING" id="478820.A0A196SIW7"/>
<organism evidence="11 12">
    <name type="scientific">Blastocystis sp. subtype 1 (strain ATCC 50177 / NandII)</name>
    <dbReference type="NCBI Taxonomy" id="478820"/>
    <lineage>
        <taxon>Eukaryota</taxon>
        <taxon>Sar</taxon>
        <taxon>Stramenopiles</taxon>
        <taxon>Bigyra</taxon>
        <taxon>Opalozoa</taxon>
        <taxon>Opalinata</taxon>
        <taxon>Blastocystidae</taxon>
        <taxon>Blastocystis</taxon>
    </lineage>
</organism>
<keyword evidence="7 10" id="KW-0067">ATP-binding</keyword>
<comment type="caution">
    <text evidence="11">The sequence shown here is derived from an EMBL/GenBank/DDBJ whole genome shotgun (WGS) entry which is preliminary data.</text>
</comment>
<evidence type="ECO:0000256" key="9">
    <source>
        <dbReference type="ARBA" id="ARBA00032122"/>
    </source>
</evidence>